<dbReference type="InterPro" id="IPR012347">
    <property type="entry name" value="Ferritin-like"/>
</dbReference>
<comment type="function">
    <text evidence="7">Iron-storage protein.</text>
</comment>
<reference evidence="9" key="1">
    <citation type="submission" date="2020-03" db="EMBL/GenBank/DDBJ databases">
        <title>Spirochaetal bacteria isolated from arthropods constitute a novel genus Entomospira genus novum within the order Spirochaetales.</title>
        <authorList>
            <person name="Grana-Miraglia L."/>
            <person name="Sikutova S."/>
            <person name="Fingerle V."/>
            <person name="Sing A."/>
            <person name="Castillo-Ramirez S."/>
            <person name="Margos G."/>
            <person name="Rudolf I."/>
        </authorList>
    </citation>
    <scope>NUCLEOTIDE SEQUENCE</scope>
    <source>
        <strain evidence="9">BR149</strain>
    </source>
</reference>
<evidence type="ECO:0000256" key="2">
    <source>
        <dbReference type="ARBA" id="ARBA00022434"/>
    </source>
</evidence>
<keyword evidence="4" id="KW-0560">Oxidoreductase</keyword>
<dbReference type="PANTHER" id="PTHR11431:SF127">
    <property type="entry name" value="BACTERIAL NON-HEME FERRITIN"/>
    <property type="match status" value="1"/>
</dbReference>
<evidence type="ECO:0000313" key="10">
    <source>
        <dbReference type="Proteomes" id="UP000778951"/>
    </source>
</evidence>
<evidence type="ECO:0000256" key="5">
    <source>
        <dbReference type="ARBA" id="ARBA00023004"/>
    </source>
</evidence>
<dbReference type="InterPro" id="IPR009078">
    <property type="entry name" value="Ferritin-like_SF"/>
</dbReference>
<keyword evidence="2 7" id="KW-0409">Iron storage</keyword>
<feature type="domain" description="Ferritin-like diiron" evidence="8">
    <location>
        <begin position="1"/>
        <end position="146"/>
    </location>
</feature>
<protein>
    <recommendedName>
        <fullName evidence="7">Ferritin</fullName>
        <ecNumber evidence="7">1.16.3.2</ecNumber>
    </recommendedName>
</protein>
<dbReference type="CDD" id="cd01055">
    <property type="entry name" value="Nonheme_Ferritin"/>
    <property type="match status" value="1"/>
</dbReference>
<dbReference type="Proteomes" id="UP000778951">
    <property type="component" value="Unassembled WGS sequence"/>
</dbReference>
<comment type="catalytic activity">
    <reaction evidence="7">
        <text>4 Fe(2+) + O2 + 6 H2O = 4 iron(III) oxide-hydroxide + 12 H(+)</text>
        <dbReference type="Rhea" id="RHEA:11972"/>
        <dbReference type="ChEBI" id="CHEBI:15377"/>
        <dbReference type="ChEBI" id="CHEBI:15378"/>
        <dbReference type="ChEBI" id="CHEBI:15379"/>
        <dbReference type="ChEBI" id="CHEBI:29033"/>
        <dbReference type="ChEBI" id="CHEBI:78619"/>
        <dbReference type="EC" id="1.16.3.2"/>
    </reaction>
</comment>
<feature type="binding site" evidence="6">
    <location>
        <position position="51"/>
    </location>
    <ligand>
        <name>Fe cation</name>
        <dbReference type="ChEBI" id="CHEBI:24875"/>
        <label>1</label>
    </ligand>
</feature>
<dbReference type="InterPro" id="IPR009040">
    <property type="entry name" value="Ferritin-like_diiron"/>
</dbReference>
<dbReference type="GO" id="GO:0008199">
    <property type="term" value="F:ferric iron binding"/>
    <property type="evidence" value="ECO:0007669"/>
    <property type="project" value="InterPro"/>
</dbReference>
<feature type="binding site" evidence="6">
    <location>
        <position position="128"/>
    </location>
    <ligand>
        <name>Fe cation</name>
        <dbReference type="ChEBI" id="CHEBI:24875"/>
        <label>1</label>
    </ligand>
</feature>
<proteinExistence type="inferred from homology"/>
<feature type="binding site" evidence="6">
    <location>
        <position position="54"/>
    </location>
    <ligand>
        <name>Fe cation</name>
        <dbReference type="ChEBI" id="CHEBI:24875"/>
        <label>1</label>
    </ligand>
</feature>
<dbReference type="Gene3D" id="1.20.1260.10">
    <property type="match status" value="1"/>
</dbReference>
<dbReference type="AlphaFoldDB" id="A0A968KVK4"/>
<evidence type="ECO:0000256" key="3">
    <source>
        <dbReference type="ARBA" id="ARBA00022723"/>
    </source>
</evidence>
<keyword evidence="5 6" id="KW-0408">Iron</keyword>
<dbReference type="PANTHER" id="PTHR11431">
    <property type="entry name" value="FERRITIN"/>
    <property type="match status" value="1"/>
</dbReference>
<dbReference type="GO" id="GO:0004322">
    <property type="term" value="F:ferroxidase activity"/>
    <property type="evidence" value="ECO:0007669"/>
    <property type="project" value="TreeGrafter"/>
</dbReference>
<sequence>MKMKEEILIAFNQALHGELQTAYDYEAMALWLRYNSLDGMAQWVQLQVEEERAHAQKMREYLEIRGAKVALSAIAQPRSEFSSALEVFEEVYKAEGRVAKVILSLRELALKHQDEGAAIFLNWYVTEQEEEEMSLQTILDKFALAGINHETKSGAAIYLLDKELGSRPNFS</sequence>
<dbReference type="EC" id="1.16.3.2" evidence="7"/>
<feature type="binding site" evidence="6">
    <location>
        <position position="95"/>
    </location>
    <ligand>
        <name>Fe cation</name>
        <dbReference type="ChEBI" id="CHEBI:24875"/>
        <label>1</label>
    </ligand>
</feature>
<accession>A0A968KVK4</accession>
<evidence type="ECO:0000256" key="4">
    <source>
        <dbReference type="ARBA" id="ARBA00023002"/>
    </source>
</evidence>
<keyword evidence="3 6" id="KW-0479">Metal-binding</keyword>
<evidence type="ECO:0000256" key="6">
    <source>
        <dbReference type="PIRSR" id="PIRSR601519-1"/>
    </source>
</evidence>
<comment type="caution">
    <text evidence="9">The sequence shown here is derived from an EMBL/GenBank/DDBJ whole genome shotgun (WGS) entry which is preliminary data.</text>
</comment>
<gene>
    <name evidence="9" type="ORF">HCT48_03190</name>
</gene>
<keyword evidence="7" id="KW-0963">Cytoplasm</keyword>
<feature type="binding site" evidence="6">
    <location>
        <position position="18"/>
    </location>
    <ligand>
        <name>Fe cation</name>
        <dbReference type="ChEBI" id="CHEBI:24875"/>
        <label>1</label>
    </ligand>
</feature>
<evidence type="ECO:0000313" key="9">
    <source>
        <dbReference type="EMBL" id="NIZ69218.1"/>
    </source>
</evidence>
<evidence type="ECO:0000256" key="7">
    <source>
        <dbReference type="RuleBase" id="RU361145"/>
    </source>
</evidence>
<name>A0A968KVK4_9SPIO</name>
<dbReference type="InterPro" id="IPR008331">
    <property type="entry name" value="Ferritin_DPS_dom"/>
</dbReference>
<dbReference type="InterPro" id="IPR001519">
    <property type="entry name" value="Ferritin"/>
</dbReference>
<dbReference type="InterPro" id="IPR041719">
    <property type="entry name" value="Ferritin_prok"/>
</dbReference>
<dbReference type="GO" id="GO:0005829">
    <property type="term" value="C:cytosol"/>
    <property type="evidence" value="ECO:0007669"/>
    <property type="project" value="TreeGrafter"/>
</dbReference>
<keyword evidence="10" id="KW-1185">Reference proteome</keyword>
<dbReference type="GO" id="GO:0006879">
    <property type="term" value="P:intracellular iron ion homeostasis"/>
    <property type="evidence" value="ECO:0007669"/>
    <property type="project" value="UniProtKB-KW"/>
</dbReference>
<comment type="similarity">
    <text evidence="1 7">Belongs to the ferritin family. Prokaryotic subfamily.</text>
</comment>
<dbReference type="GO" id="GO:0008198">
    <property type="term" value="F:ferrous iron binding"/>
    <property type="evidence" value="ECO:0007669"/>
    <property type="project" value="TreeGrafter"/>
</dbReference>
<dbReference type="RefSeq" id="WP_167695314.1">
    <property type="nucleotide sequence ID" value="NZ_CP118181.1"/>
</dbReference>
<dbReference type="PROSITE" id="PS50905">
    <property type="entry name" value="FERRITIN_LIKE"/>
    <property type="match status" value="1"/>
</dbReference>
<dbReference type="EMBL" id="JAATLM010000001">
    <property type="protein sequence ID" value="NIZ69218.1"/>
    <property type="molecule type" value="Genomic_DNA"/>
</dbReference>
<evidence type="ECO:0000256" key="1">
    <source>
        <dbReference type="ARBA" id="ARBA00006950"/>
    </source>
</evidence>
<evidence type="ECO:0000259" key="8">
    <source>
        <dbReference type="PROSITE" id="PS50905"/>
    </source>
</evidence>
<organism evidence="9 10">
    <name type="scientific">Entomospira culicis</name>
    <dbReference type="NCBI Taxonomy" id="2719989"/>
    <lineage>
        <taxon>Bacteria</taxon>
        <taxon>Pseudomonadati</taxon>
        <taxon>Spirochaetota</taxon>
        <taxon>Spirochaetia</taxon>
        <taxon>Spirochaetales</taxon>
        <taxon>Spirochaetaceae</taxon>
        <taxon>Entomospira</taxon>
    </lineage>
</organism>
<dbReference type="Pfam" id="PF00210">
    <property type="entry name" value="Ferritin"/>
    <property type="match status" value="1"/>
</dbReference>
<dbReference type="SUPFAM" id="SSF47240">
    <property type="entry name" value="Ferritin-like"/>
    <property type="match status" value="1"/>
</dbReference>
<comment type="subcellular location">
    <subcellularLocation>
        <location evidence="7">Cytoplasm</location>
    </subcellularLocation>
</comment>
<dbReference type="GO" id="GO:0006826">
    <property type="term" value="P:iron ion transport"/>
    <property type="evidence" value="ECO:0007669"/>
    <property type="project" value="InterPro"/>
</dbReference>